<dbReference type="Gene3D" id="2.120.10.80">
    <property type="entry name" value="Kelch-type beta propeller"/>
    <property type="match status" value="2"/>
</dbReference>
<feature type="region of interest" description="Disordered" evidence="1">
    <location>
        <begin position="398"/>
        <end position="442"/>
    </location>
</feature>
<evidence type="ECO:0000256" key="3">
    <source>
        <dbReference type="SAM" id="SignalP"/>
    </source>
</evidence>
<evidence type="ECO:0008006" key="6">
    <source>
        <dbReference type="Google" id="ProtNLM"/>
    </source>
</evidence>
<comment type="caution">
    <text evidence="4">The sequence shown here is derived from an EMBL/GenBank/DDBJ whole genome shotgun (WGS) entry which is preliminary data.</text>
</comment>
<evidence type="ECO:0000313" key="5">
    <source>
        <dbReference type="Proteomes" id="UP000717515"/>
    </source>
</evidence>
<proteinExistence type="predicted"/>
<protein>
    <recommendedName>
        <fullName evidence="6">Kelch repeat-containing protein</fullName>
    </recommendedName>
</protein>
<keyword evidence="2" id="KW-0812">Transmembrane</keyword>
<keyword evidence="2" id="KW-0472">Membrane</keyword>
<dbReference type="PANTHER" id="PTHR23244">
    <property type="entry name" value="KELCH REPEAT DOMAIN"/>
    <property type="match status" value="1"/>
</dbReference>
<feature type="chain" id="PRO_5040110592" description="Kelch repeat-containing protein" evidence="3">
    <location>
        <begin position="27"/>
        <end position="682"/>
    </location>
</feature>
<dbReference type="Proteomes" id="UP000717515">
    <property type="component" value="Unassembled WGS sequence"/>
</dbReference>
<accession>A0A9P8D186</accession>
<sequence length="682" mass="74800">MVAKRHSASMAALLLLSLCSFTPALAQSPLAASAAAYTTIDESIFYIQGGLTYFSEKEQSMDLTDQFFSLDLTTNWTAANPPWKAIPANSPLRPPRTWGHSMAAIKANSDLLIWSTQGNLDSREGIYSYSIANNFWEPTVVPLPSSYNDWYKLKAAADPQTNDVYLPSGKGQGRSMAVYKTASSVGEELPMPPPETLIADVFGYTTLWSTFRNSMLLYGGLSYNVSRVFNPSLVEFIPGNKTWARIPTTGMSPGEVNAHCMVPVYNGTKIVVFGGYGPSGAQGNIYILDLQSMVWSKGVSGDPRAEMACSARGDNFIAWGGELEGAVIRNTFNTPIIYNLRTNVWTTEYISTSTTPPSFESNSPSKVNMSAIAGGAGAAVVLVVVVAVFVYRHHRSKSNTKPSESHIQVDEKDIQTTSEGAQVQANTIVPNTPTQQDSPRTNLQYPYSPATTLVYGSSPHTVAGSYYTPNMVATPYFKPFTAEYHSPSAPVYQHPSPTPAQYFYSPTMSFSGSPHSPTTTIRAYHFLPTLTSGYQLPSPVPASHQTPHSSEAYHDLARYSDNVKVQHFADIGIDEPSAPLQALPTWPPLPPHSQTSPQISPHHPSLLKLSSNPYYHSPSAPLESTEQPSSIADKDEELREQIEAIKAQQELQYQTQQHNLERLRQEQTDQLELLRRQLKPGS</sequence>
<name>A0A9P8D186_MORAP</name>
<evidence type="ECO:0000313" key="4">
    <source>
        <dbReference type="EMBL" id="KAG9322705.1"/>
    </source>
</evidence>
<evidence type="ECO:0000256" key="1">
    <source>
        <dbReference type="SAM" id="MobiDB-lite"/>
    </source>
</evidence>
<feature type="compositionally biased region" description="Basic and acidic residues" evidence="1">
    <location>
        <begin position="403"/>
        <end position="414"/>
    </location>
</feature>
<feature type="signal peptide" evidence="3">
    <location>
        <begin position="1"/>
        <end position="26"/>
    </location>
</feature>
<dbReference type="InterPro" id="IPR015915">
    <property type="entry name" value="Kelch-typ_b-propeller"/>
</dbReference>
<feature type="compositionally biased region" description="Polar residues" evidence="1">
    <location>
        <begin position="415"/>
        <end position="442"/>
    </location>
</feature>
<evidence type="ECO:0000256" key="2">
    <source>
        <dbReference type="SAM" id="Phobius"/>
    </source>
</evidence>
<feature type="region of interest" description="Disordered" evidence="1">
    <location>
        <begin position="579"/>
        <end position="634"/>
    </location>
</feature>
<feature type="transmembrane region" description="Helical" evidence="2">
    <location>
        <begin position="371"/>
        <end position="391"/>
    </location>
</feature>
<dbReference type="AlphaFoldDB" id="A0A9P8D186"/>
<dbReference type="EMBL" id="JAIFTL010000133">
    <property type="protein sequence ID" value="KAG9322705.1"/>
    <property type="molecule type" value="Genomic_DNA"/>
</dbReference>
<feature type="compositionally biased region" description="Low complexity" evidence="1">
    <location>
        <begin position="600"/>
        <end position="611"/>
    </location>
</feature>
<keyword evidence="3" id="KW-0732">Signal</keyword>
<organism evidence="4 5">
    <name type="scientific">Mortierella alpina</name>
    <name type="common">Oleaginous fungus</name>
    <name type="synonym">Mortierella renispora</name>
    <dbReference type="NCBI Taxonomy" id="64518"/>
    <lineage>
        <taxon>Eukaryota</taxon>
        <taxon>Fungi</taxon>
        <taxon>Fungi incertae sedis</taxon>
        <taxon>Mucoromycota</taxon>
        <taxon>Mortierellomycotina</taxon>
        <taxon>Mortierellomycetes</taxon>
        <taxon>Mortierellales</taxon>
        <taxon>Mortierellaceae</taxon>
        <taxon>Mortierella</taxon>
    </lineage>
</organism>
<dbReference type="SUPFAM" id="SSF117281">
    <property type="entry name" value="Kelch motif"/>
    <property type="match status" value="1"/>
</dbReference>
<keyword evidence="2" id="KW-1133">Transmembrane helix</keyword>
<dbReference type="Pfam" id="PF24681">
    <property type="entry name" value="Kelch_KLHDC2_KLHL20_DRC7"/>
    <property type="match status" value="1"/>
</dbReference>
<reference evidence="4" key="1">
    <citation type="submission" date="2021-07" db="EMBL/GenBank/DDBJ databases">
        <title>Draft genome of Mortierella alpina, strain LL118, isolated from an aspen leaf litter sample.</title>
        <authorList>
            <person name="Yang S."/>
            <person name="Vinatzer B.A."/>
        </authorList>
    </citation>
    <scope>NUCLEOTIDE SEQUENCE</scope>
    <source>
        <strain evidence="4">LL118</strain>
    </source>
</reference>
<gene>
    <name evidence="4" type="ORF">KVV02_000783</name>
</gene>